<accession>A0ABT5AI19</accession>
<organism evidence="1 2">
    <name type="scientific">Dolichospermum planctonicum CS-1226</name>
    <dbReference type="NCBI Taxonomy" id="3021751"/>
    <lineage>
        <taxon>Bacteria</taxon>
        <taxon>Bacillati</taxon>
        <taxon>Cyanobacteriota</taxon>
        <taxon>Cyanophyceae</taxon>
        <taxon>Nostocales</taxon>
        <taxon>Aphanizomenonaceae</taxon>
        <taxon>Dolichospermum</taxon>
        <taxon>Dolichospermum planctonicum</taxon>
    </lineage>
</organism>
<name>A0ABT5AI19_9CYAN</name>
<reference evidence="1 2" key="1">
    <citation type="submission" date="2023-01" db="EMBL/GenBank/DDBJ databases">
        <title>Genomes from the Australian National Cyanobacteria Reference Collection.</title>
        <authorList>
            <person name="Willis A."/>
            <person name="Lee E.M.F."/>
        </authorList>
    </citation>
    <scope>NUCLEOTIDE SEQUENCE [LARGE SCALE GENOMIC DNA]</scope>
    <source>
        <strain evidence="1 2">CS-1226</strain>
    </source>
</reference>
<dbReference type="Proteomes" id="UP001211249">
    <property type="component" value="Unassembled WGS sequence"/>
</dbReference>
<sequence>MTIVIESAKKAESLQIGIQLVSHSYHLVYPIINTEFYTQKSLCAC</sequence>
<dbReference type="RefSeq" id="WP_271796672.1">
    <property type="nucleotide sequence ID" value="NZ_JAQMUC010000078.1"/>
</dbReference>
<keyword evidence="2" id="KW-1185">Reference proteome</keyword>
<proteinExistence type="predicted"/>
<protein>
    <submittedName>
        <fullName evidence="1">Uncharacterized protein</fullName>
    </submittedName>
</protein>
<gene>
    <name evidence="1" type="ORF">PN451_14090</name>
</gene>
<comment type="caution">
    <text evidence="1">The sequence shown here is derived from an EMBL/GenBank/DDBJ whole genome shotgun (WGS) entry which is preliminary data.</text>
</comment>
<evidence type="ECO:0000313" key="1">
    <source>
        <dbReference type="EMBL" id="MDB9536939.1"/>
    </source>
</evidence>
<dbReference type="EMBL" id="JAQMUC010000078">
    <property type="protein sequence ID" value="MDB9536939.1"/>
    <property type="molecule type" value="Genomic_DNA"/>
</dbReference>
<evidence type="ECO:0000313" key="2">
    <source>
        <dbReference type="Proteomes" id="UP001211249"/>
    </source>
</evidence>